<comment type="similarity">
    <text evidence="1">Belongs to the Skp family.</text>
</comment>
<evidence type="ECO:0008006" key="6">
    <source>
        <dbReference type="Google" id="ProtNLM"/>
    </source>
</evidence>
<evidence type="ECO:0000256" key="2">
    <source>
        <dbReference type="ARBA" id="ARBA00022729"/>
    </source>
</evidence>
<gene>
    <name evidence="4" type="ORF">CJD38_05730</name>
</gene>
<comment type="caution">
    <text evidence="4">The sequence shown here is derived from an EMBL/GenBank/DDBJ whole genome shotgun (WGS) entry which is preliminary data.</text>
</comment>
<dbReference type="GO" id="GO:0051082">
    <property type="term" value="F:unfolded protein binding"/>
    <property type="evidence" value="ECO:0007669"/>
    <property type="project" value="InterPro"/>
</dbReference>
<evidence type="ECO:0000313" key="4">
    <source>
        <dbReference type="EMBL" id="PTU32163.1"/>
    </source>
</evidence>
<dbReference type="PANTHER" id="PTHR35089:SF1">
    <property type="entry name" value="CHAPERONE PROTEIN SKP"/>
    <property type="match status" value="1"/>
</dbReference>
<dbReference type="SMART" id="SM00935">
    <property type="entry name" value="OmpH"/>
    <property type="match status" value="1"/>
</dbReference>
<dbReference type="AlphaFoldDB" id="A0A2T5MHV2"/>
<dbReference type="InterPro" id="IPR005632">
    <property type="entry name" value="Chaperone_Skp"/>
</dbReference>
<keyword evidence="5" id="KW-1185">Reference proteome</keyword>
<dbReference type="SUPFAM" id="SSF111384">
    <property type="entry name" value="OmpH-like"/>
    <property type="match status" value="1"/>
</dbReference>
<dbReference type="GO" id="GO:0050821">
    <property type="term" value="P:protein stabilization"/>
    <property type="evidence" value="ECO:0007669"/>
    <property type="project" value="TreeGrafter"/>
</dbReference>
<evidence type="ECO:0000256" key="3">
    <source>
        <dbReference type="SAM" id="Coils"/>
    </source>
</evidence>
<proteinExistence type="inferred from homology"/>
<dbReference type="EMBL" id="QANS01000002">
    <property type="protein sequence ID" value="PTU32163.1"/>
    <property type="molecule type" value="Genomic_DNA"/>
</dbReference>
<organism evidence="4 5">
    <name type="scientific">Stenotrophobium rhamnosiphilum</name>
    <dbReference type="NCBI Taxonomy" id="2029166"/>
    <lineage>
        <taxon>Bacteria</taxon>
        <taxon>Pseudomonadati</taxon>
        <taxon>Pseudomonadota</taxon>
        <taxon>Gammaproteobacteria</taxon>
        <taxon>Nevskiales</taxon>
        <taxon>Nevskiaceae</taxon>
        <taxon>Stenotrophobium</taxon>
    </lineage>
</organism>
<name>A0A2T5MHV2_9GAMM</name>
<reference evidence="4 5" key="1">
    <citation type="submission" date="2018-04" db="EMBL/GenBank/DDBJ databases">
        <title>Novel species isolated from glacier.</title>
        <authorList>
            <person name="Liu Q."/>
            <person name="Xin Y.-H."/>
        </authorList>
    </citation>
    <scope>NUCLEOTIDE SEQUENCE [LARGE SCALE GENOMIC DNA]</scope>
    <source>
        <strain evidence="4 5">GT1R17</strain>
    </source>
</reference>
<dbReference type="PANTHER" id="PTHR35089">
    <property type="entry name" value="CHAPERONE PROTEIN SKP"/>
    <property type="match status" value="1"/>
</dbReference>
<keyword evidence="2" id="KW-0732">Signal</keyword>
<sequence>MIKTAGADGLKAAPHRLQQEEKKQMKLLNKTLTAAVIGATALMITGTAQAEVKIATIRVADVVQQSPQFKAGADKIKTEFDRRKNDLEAEMKKFQADAAKYQKEGSLMSPADVAKTEKDLSARQVDIQYKQRQFQDDFKARDTQLTTDMMSKIKAVIEAVAKEKGVDAVLQDPVYATAAVDITDAVLKRLQSTPAAAK</sequence>
<evidence type="ECO:0000256" key="1">
    <source>
        <dbReference type="ARBA" id="ARBA00009091"/>
    </source>
</evidence>
<keyword evidence="3" id="KW-0175">Coiled coil</keyword>
<dbReference type="InterPro" id="IPR024930">
    <property type="entry name" value="Skp_dom_sf"/>
</dbReference>
<dbReference type="Pfam" id="PF03938">
    <property type="entry name" value="OmpH"/>
    <property type="match status" value="1"/>
</dbReference>
<dbReference type="Proteomes" id="UP000244248">
    <property type="component" value="Unassembled WGS sequence"/>
</dbReference>
<dbReference type="GO" id="GO:0005829">
    <property type="term" value="C:cytosol"/>
    <property type="evidence" value="ECO:0007669"/>
    <property type="project" value="TreeGrafter"/>
</dbReference>
<protein>
    <recommendedName>
        <fullName evidence="6">OmpH family outer membrane protein</fullName>
    </recommendedName>
</protein>
<dbReference type="Gene3D" id="3.30.910.20">
    <property type="entry name" value="Skp domain"/>
    <property type="match status" value="1"/>
</dbReference>
<feature type="coiled-coil region" evidence="3">
    <location>
        <begin position="77"/>
        <end position="104"/>
    </location>
</feature>
<accession>A0A2T5MHV2</accession>
<evidence type="ECO:0000313" key="5">
    <source>
        <dbReference type="Proteomes" id="UP000244248"/>
    </source>
</evidence>